<gene>
    <name evidence="1" type="ORF">PISMIDRAFT_433899</name>
    <name evidence="2" type="ORF">PISMIDRAFT_624009</name>
</gene>
<keyword evidence="3" id="KW-1185">Reference proteome</keyword>
<dbReference type="EMBL" id="KN834071">
    <property type="protein sequence ID" value="KIK12560.1"/>
    <property type="molecule type" value="Genomic_DNA"/>
</dbReference>
<organism evidence="1 3">
    <name type="scientific">Pisolithus microcarpus 441</name>
    <dbReference type="NCBI Taxonomy" id="765257"/>
    <lineage>
        <taxon>Eukaryota</taxon>
        <taxon>Fungi</taxon>
        <taxon>Dikarya</taxon>
        <taxon>Basidiomycota</taxon>
        <taxon>Agaricomycotina</taxon>
        <taxon>Agaricomycetes</taxon>
        <taxon>Agaricomycetidae</taxon>
        <taxon>Boletales</taxon>
        <taxon>Sclerodermatineae</taxon>
        <taxon>Pisolithaceae</taxon>
        <taxon>Pisolithus</taxon>
    </lineage>
</organism>
<dbReference type="AlphaFoldDB" id="A0A0C9XJU9"/>
<reference evidence="1 3" key="1">
    <citation type="submission" date="2014-04" db="EMBL/GenBank/DDBJ databases">
        <authorList>
            <consortium name="DOE Joint Genome Institute"/>
            <person name="Kuo A."/>
            <person name="Kohler A."/>
            <person name="Costa M.D."/>
            <person name="Nagy L.G."/>
            <person name="Floudas D."/>
            <person name="Copeland A."/>
            <person name="Barry K.W."/>
            <person name="Cichocki N."/>
            <person name="Veneault-Fourrey C."/>
            <person name="LaButti K."/>
            <person name="Lindquist E.A."/>
            <person name="Lipzen A."/>
            <person name="Lundell T."/>
            <person name="Morin E."/>
            <person name="Murat C."/>
            <person name="Sun H."/>
            <person name="Tunlid A."/>
            <person name="Henrissat B."/>
            <person name="Grigoriev I.V."/>
            <person name="Hibbett D.S."/>
            <person name="Martin F."/>
            <person name="Nordberg H.P."/>
            <person name="Cantor M.N."/>
            <person name="Hua S.X."/>
        </authorList>
    </citation>
    <scope>NUCLEOTIDE SEQUENCE [LARGE SCALE GENOMIC DNA]</scope>
    <source>
        <strain evidence="1 3">441</strain>
    </source>
</reference>
<reference evidence="3" key="2">
    <citation type="submission" date="2015-01" db="EMBL/GenBank/DDBJ databases">
        <title>Evolutionary Origins and Diversification of the Mycorrhizal Mutualists.</title>
        <authorList>
            <consortium name="DOE Joint Genome Institute"/>
            <consortium name="Mycorrhizal Genomics Consortium"/>
            <person name="Kohler A."/>
            <person name="Kuo A."/>
            <person name="Nagy L.G."/>
            <person name="Floudas D."/>
            <person name="Copeland A."/>
            <person name="Barry K.W."/>
            <person name="Cichocki N."/>
            <person name="Veneault-Fourrey C."/>
            <person name="LaButti K."/>
            <person name="Lindquist E.A."/>
            <person name="Lipzen A."/>
            <person name="Lundell T."/>
            <person name="Morin E."/>
            <person name="Murat C."/>
            <person name="Riley R."/>
            <person name="Ohm R."/>
            <person name="Sun H."/>
            <person name="Tunlid A."/>
            <person name="Henrissat B."/>
            <person name="Grigoriev I.V."/>
            <person name="Hibbett D.S."/>
            <person name="Martin F."/>
        </authorList>
    </citation>
    <scope>NUCLEOTIDE SEQUENCE [LARGE SCALE GENOMIC DNA]</scope>
    <source>
        <strain evidence="3">441</strain>
    </source>
</reference>
<proteinExistence type="predicted"/>
<dbReference type="EMBL" id="KN833782">
    <property type="protein sequence ID" value="KIK19575.1"/>
    <property type="molecule type" value="Genomic_DNA"/>
</dbReference>
<dbReference type="OrthoDB" id="27483at2759"/>
<dbReference type="Gene3D" id="2.60.120.620">
    <property type="entry name" value="q2cbj1_9rhob like domain"/>
    <property type="match status" value="1"/>
</dbReference>
<dbReference type="PANTHER" id="PTHR33099:SF14">
    <property type="entry name" value="PROLYL 4-HYDROXYLASE ALPHA SUBUNIT FE(2+) 2OG DIOXYGENASE DOMAIN-CONTAINING PROTEIN"/>
    <property type="match status" value="1"/>
</dbReference>
<dbReference type="Proteomes" id="UP000054018">
    <property type="component" value="Unassembled WGS sequence"/>
</dbReference>
<reference evidence="1" key="3">
    <citation type="submission" date="2015-02" db="EMBL/GenBank/DDBJ databases">
        <title>Evolutionary Origins and Diversification of the Mycorrhizal Mutualists.</title>
        <authorList>
            <consortium name="DOE Joint Genome Institute"/>
            <consortium name="Mycorrhizal Genomics Consortium"/>
            <person name="Kohler A."/>
            <person name="Kuo A."/>
            <person name="Nagy L.G."/>
            <person name="Floudas D."/>
            <person name="Copeland A."/>
            <person name="Barry K.W."/>
            <person name="Cichocki N."/>
            <person name="Veneault-Fourrey C."/>
            <person name="LaButti K."/>
            <person name="Lindquist E.A."/>
            <person name="Lipzen A."/>
            <person name="Lundell T."/>
            <person name="Morin E."/>
            <person name="Murat C."/>
            <person name="Riley R."/>
            <person name="Ohm R."/>
            <person name="Sun H."/>
            <person name="Tunlid A."/>
            <person name="Henrissat B."/>
            <person name="Grigoriev I.V."/>
            <person name="Hibbett D.S."/>
            <person name="Martin F."/>
        </authorList>
    </citation>
    <scope>NUCLEOTIDE SEQUENCE</scope>
    <source>
        <strain evidence="1">441</strain>
    </source>
</reference>
<evidence type="ECO:0000313" key="1">
    <source>
        <dbReference type="EMBL" id="KIK12560.1"/>
    </source>
</evidence>
<sequence length="231" mass="25872">MHLSASIWKPCILLELSELEAACQPATFGVNNENVYDESYRKAGKMDSADFATSFDVKDSDLLNVVDQGLLEGGDEERVIKLELYKLNVYDKGLFLKAYKDTPWSETMFGSLVIIFPTLHEGGEFILHDKEHEWEVDLAESNSESSQQPCVSYVAFFSDVELEVRMVTFGYRVTLTYNLYFAPAGIMPCPTISTLAPYEETLAQALYEIATNDAVLPDGGYLGIGLRHRLP</sequence>
<evidence type="ECO:0000313" key="2">
    <source>
        <dbReference type="EMBL" id="KIK19575.1"/>
    </source>
</evidence>
<evidence type="ECO:0000313" key="3">
    <source>
        <dbReference type="Proteomes" id="UP000054018"/>
    </source>
</evidence>
<name>A0A0C9XJU9_9AGAM</name>
<protein>
    <submittedName>
        <fullName evidence="1">Uncharacterized protein</fullName>
    </submittedName>
</protein>
<accession>A0A0C9XJU9</accession>
<dbReference type="HOGENOM" id="CLU_019613_2_0_1"/>
<dbReference type="PANTHER" id="PTHR33099">
    <property type="entry name" value="FE2OG DIOXYGENASE DOMAIN-CONTAINING PROTEIN"/>
    <property type="match status" value="1"/>
</dbReference>